<dbReference type="InterPro" id="IPR030960">
    <property type="entry name" value="DHQS/DOIS_N"/>
</dbReference>
<comment type="similarity">
    <text evidence="6 18">Belongs to the sugar phosphate cyclases superfamily. Dehydroquinate synthase family.</text>
</comment>
<evidence type="ECO:0000256" key="7">
    <source>
        <dbReference type="ARBA" id="ARBA00013031"/>
    </source>
</evidence>
<comment type="cofactor">
    <cofactor evidence="18">
        <name>Co(2+)</name>
        <dbReference type="ChEBI" id="CHEBI:48828"/>
    </cofactor>
    <cofactor evidence="18">
        <name>Zn(2+)</name>
        <dbReference type="ChEBI" id="CHEBI:29105"/>
    </cofactor>
    <text evidence="18">Binds 1 divalent metal cation per subunit. Can use either Co(2+) or Zn(2+).</text>
</comment>
<dbReference type="GO" id="GO:0000166">
    <property type="term" value="F:nucleotide binding"/>
    <property type="evidence" value="ECO:0007669"/>
    <property type="project" value="UniProtKB-KW"/>
</dbReference>
<feature type="binding site" evidence="18">
    <location>
        <begin position="71"/>
        <end position="76"/>
    </location>
    <ligand>
        <name>NAD(+)</name>
        <dbReference type="ChEBI" id="CHEBI:57540"/>
    </ligand>
</feature>
<dbReference type="GO" id="GO:0009423">
    <property type="term" value="P:chorismate biosynthetic process"/>
    <property type="evidence" value="ECO:0007669"/>
    <property type="project" value="UniProtKB-UniRule"/>
</dbReference>
<dbReference type="PANTHER" id="PTHR43622">
    <property type="entry name" value="3-DEHYDROQUINATE SYNTHASE"/>
    <property type="match status" value="1"/>
</dbReference>
<evidence type="ECO:0000259" key="20">
    <source>
        <dbReference type="Pfam" id="PF24621"/>
    </source>
</evidence>
<evidence type="ECO:0000259" key="19">
    <source>
        <dbReference type="Pfam" id="PF01761"/>
    </source>
</evidence>
<dbReference type="GO" id="GO:0046872">
    <property type="term" value="F:metal ion binding"/>
    <property type="evidence" value="ECO:0007669"/>
    <property type="project" value="UniProtKB-KW"/>
</dbReference>
<dbReference type="HAMAP" id="MF_00110">
    <property type="entry name" value="DHQ_synthase"/>
    <property type="match status" value="1"/>
</dbReference>
<feature type="binding site" evidence="18">
    <location>
        <position position="184"/>
    </location>
    <ligand>
        <name>Zn(2+)</name>
        <dbReference type="ChEBI" id="CHEBI:29105"/>
    </ligand>
</feature>
<dbReference type="AlphaFoldDB" id="A0A4D6Y938"/>
<evidence type="ECO:0000256" key="14">
    <source>
        <dbReference type="ARBA" id="ARBA00023027"/>
    </source>
</evidence>
<dbReference type="GO" id="GO:0008652">
    <property type="term" value="P:amino acid biosynthetic process"/>
    <property type="evidence" value="ECO:0007669"/>
    <property type="project" value="UniProtKB-KW"/>
</dbReference>
<dbReference type="InterPro" id="IPR016037">
    <property type="entry name" value="DHQ_synth_AroB"/>
</dbReference>
<dbReference type="GO" id="GO:0009073">
    <property type="term" value="P:aromatic amino acid family biosynthetic process"/>
    <property type="evidence" value="ECO:0007669"/>
    <property type="project" value="UniProtKB-KW"/>
</dbReference>
<keyword evidence="10 18" id="KW-0028">Amino-acid biosynthesis</keyword>
<feature type="binding site" evidence="18">
    <location>
        <position position="151"/>
    </location>
    <ligand>
        <name>NAD(+)</name>
        <dbReference type="ChEBI" id="CHEBI:57540"/>
    </ligand>
</feature>
<evidence type="ECO:0000256" key="9">
    <source>
        <dbReference type="ARBA" id="ARBA00022490"/>
    </source>
</evidence>
<feature type="domain" description="3-dehydroquinate synthase C-terminal" evidence="20">
    <location>
        <begin position="181"/>
        <end position="325"/>
    </location>
</feature>
<evidence type="ECO:0000256" key="6">
    <source>
        <dbReference type="ARBA" id="ARBA00005412"/>
    </source>
</evidence>
<dbReference type="InterPro" id="IPR050071">
    <property type="entry name" value="Dehydroquinate_synthase"/>
</dbReference>
<feature type="binding site" evidence="18">
    <location>
        <position position="247"/>
    </location>
    <ligand>
        <name>Zn(2+)</name>
        <dbReference type="ChEBI" id="CHEBI:29105"/>
    </ligand>
</feature>
<keyword evidence="13 18" id="KW-0862">Zinc</keyword>
<feature type="binding site" evidence="18">
    <location>
        <position position="142"/>
    </location>
    <ligand>
        <name>NAD(+)</name>
        <dbReference type="ChEBI" id="CHEBI:57540"/>
    </ligand>
</feature>
<organism evidence="21 22">
    <name type="scientific">Buchnera aphidicola</name>
    <name type="common">Stegophylla sp.</name>
    <dbReference type="NCBI Taxonomy" id="2315800"/>
    <lineage>
        <taxon>Bacteria</taxon>
        <taxon>Pseudomonadati</taxon>
        <taxon>Pseudomonadota</taxon>
        <taxon>Gammaproteobacteria</taxon>
        <taxon>Enterobacterales</taxon>
        <taxon>Erwiniaceae</taxon>
        <taxon>Buchnera</taxon>
    </lineage>
</organism>
<name>A0A4D6Y938_9GAMM</name>
<dbReference type="EMBL" id="CP032998">
    <property type="protein sequence ID" value="QCI26496.1"/>
    <property type="molecule type" value="Genomic_DNA"/>
</dbReference>
<keyword evidence="17 18" id="KW-0170">Cobalt</keyword>
<keyword evidence="16 18" id="KW-0456">Lyase</keyword>
<protein>
    <recommendedName>
        <fullName evidence="8 18">3-dehydroquinate synthase</fullName>
        <shortName evidence="18">DHQS</shortName>
        <ecNumber evidence="7 18">4.2.3.4</ecNumber>
    </recommendedName>
</protein>
<evidence type="ECO:0000256" key="1">
    <source>
        <dbReference type="ARBA" id="ARBA00001393"/>
    </source>
</evidence>
<dbReference type="Gene3D" id="1.20.1090.10">
    <property type="entry name" value="Dehydroquinate synthase-like - alpha domain"/>
    <property type="match status" value="1"/>
</dbReference>
<accession>A0A4D6Y938</accession>
<dbReference type="InterPro" id="IPR030963">
    <property type="entry name" value="DHQ_synth_fam"/>
</dbReference>
<feature type="binding site" evidence="18">
    <location>
        <begin position="105"/>
        <end position="109"/>
    </location>
    <ligand>
        <name>NAD(+)</name>
        <dbReference type="ChEBI" id="CHEBI:57540"/>
    </ligand>
</feature>
<dbReference type="Proteomes" id="UP000298636">
    <property type="component" value="Chromosome"/>
</dbReference>
<comment type="cofactor">
    <cofactor evidence="2 18">
        <name>NAD(+)</name>
        <dbReference type="ChEBI" id="CHEBI:57540"/>
    </cofactor>
</comment>
<evidence type="ECO:0000256" key="11">
    <source>
        <dbReference type="ARBA" id="ARBA00022723"/>
    </source>
</evidence>
<keyword evidence="9 18" id="KW-0963">Cytoplasm</keyword>
<feature type="domain" description="3-dehydroquinate synthase N-terminal" evidence="19">
    <location>
        <begin position="67"/>
        <end position="179"/>
    </location>
</feature>
<dbReference type="OrthoDB" id="9806583at2"/>
<keyword evidence="15 18" id="KW-0057">Aromatic amino acid biosynthesis</keyword>
<dbReference type="EC" id="4.2.3.4" evidence="7 18"/>
<dbReference type="Pfam" id="PF24621">
    <property type="entry name" value="DHQS_C"/>
    <property type="match status" value="1"/>
</dbReference>
<evidence type="ECO:0000256" key="16">
    <source>
        <dbReference type="ARBA" id="ARBA00023239"/>
    </source>
</evidence>
<evidence type="ECO:0000256" key="2">
    <source>
        <dbReference type="ARBA" id="ARBA00001911"/>
    </source>
</evidence>
<comment type="catalytic activity">
    <reaction evidence="1 18">
        <text>7-phospho-2-dehydro-3-deoxy-D-arabino-heptonate = 3-dehydroquinate + phosphate</text>
        <dbReference type="Rhea" id="RHEA:21968"/>
        <dbReference type="ChEBI" id="CHEBI:32364"/>
        <dbReference type="ChEBI" id="CHEBI:43474"/>
        <dbReference type="ChEBI" id="CHEBI:58394"/>
        <dbReference type="EC" id="4.2.3.4"/>
    </reaction>
</comment>
<evidence type="ECO:0000313" key="21">
    <source>
        <dbReference type="EMBL" id="QCI26496.1"/>
    </source>
</evidence>
<comment type="subcellular location">
    <subcellularLocation>
        <location evidence="4 18">Cytoplasm</location>
    </subcellularLocation>
</comment>
<keyword evidence="22" id="KW-1185">Reference proteome</keyword>
<feature type="binding site" evidence="18">
    <location>
        <begin position="129"/>
        <end position="130"/>
    </location>
    <ligand>
        <name>NAD(+)</name>
        <dbReference type="ChEBI" id="CHEBI:57540"/>
    </ligand>
</feature>
<dbReference type="CDD" id="cd08195">
    <property type="entry name" value="DHQS"/>
    <property type="match status" value="1"/>
</dbReference>
<sequence length="360" mass="40811">MRKIIVNLNYASYPIYIDFNLLNIKDIFYPLKKNDRVMLVTDTVLSPIWKNIVLGSLVDYGMIVDELIIPDGEKYKNFVSVELLISNLLNKCHDRHTTLIALGGGVIGDLTGFVASIYQRGIRFIQIPTTLLSQVDAAIGGKTGVNHVLGKNMIGSFWQPTSVIINLNFLNTLPKNQFISGLSEVVKYAIAFDYDFFVWLEKNINDILSLNMNTLLYCVTRCCELKKKIIVIDERENNCRMLLNLGHTYGHAIESYFEYSSFLHGESVSIGIVIALYTSEILGLLNIVDIKRIINLLEKIGLPTIIPKEISSRSFLKYMIRDKKNYFGQITLILPTSIGEVKVFNNVSKNIIMDAIQMCY</sequence>
<dbReference type="PIRSF" id="PIRSF001455">
    <property type="entry name" value="DHQ_synth"/>
    <property type="match status" value="1"/>
</dbReference>
<evidence type="ECO:0000256" key="18">
    <source>
        <dbReference type="HAMAP-Rule" id="MF_00110"/>
    </source>
</evidence>
<dbReference type="Gene3D" id="3.40.50.1970">
    <property type="match status" value="1"/>
</dbReference>
<dbReference type="UniPathway" id="UPA00053">
    <property type="reaction ID" value="UER00085"/>
</dbReference>
<evidence type="ECO:0000256" key="15">
    <source>
        <dbReference type="ARBA" id="ARBA00023141"/>
    </source>
</evidence>
<dbReference type="SUPFAM" id="SSF56796">
    <property type="entry name" value="Dehydroquinate synthase-like"/>
    <property type="match status" value="1"/>
</dbReference>
<comment type="function">
    <text evidence="3 18">Catalyzes the conversion of 3-deoxy-D-arabino-heptulosonate 7-phosphate (DAHP) to dehydroquinate (DHQ).</text>
</comment>
<keyword evidence="12 18" id="KW-0547">Nucleotide-binding</keyword>
<evidence type="ECO:0000256" key="12">
    <source>
        <dbReference type="ARBA" id="ARBA00022741"/>
    </source>
</evidence>
<comment type="pathway">
    <text evidence="5 18">Metabolic intermediate biosynthesis; chorismate biosynthesis; chorismate from D-erythrose 4-phosphate and phosphoenolpyruvate: step 2/7.</text>
</comment>
<dbReference type="RefSeq" id="WP_158352068.1">
    <property type="nucleotide sequence ID" value="NZ_CP032998.1"/>
</dbReference>
<dbReference type="InterPro" id="IPR056179">
    <property type="entry name" value="DHQS_C"/>
</dbReference>
<feature type="binding site" evidence="18">
    <location>
        <position position="264"/>
    </location>
    <ligand>
        <name>Zn(2+)</name>
        <dbReference type="ChEBI" id="CHEBI:29105"/>
    </ligand>
</feature>
<dbReference type="FunFam" id="3.40.50.1970:FF:000001">
    <property type="entry name" value="3-dehydroquinate synthase"/>
    <property type="match status" value="1"/>
</dbReference>
<evidence type="ECO:0000256" key="10">
    <source>
        <dbReference type="ARBA" id="ARBA00022605"/>
    </source>
</evidence>
<keyword evidence="14 18" id="KW-0520">NAD</keyword>
<keyword evidence="11 18" id="KW-0479">Metal-binding</keyword>
<dbReference type="GO" id="GO:0003856">
    <property type="term" value="F:3-dehydroquinate synthase activity"/>
    <property type="evidence" value="ECO:0007669"/>
    <property type="project" value="UniProtKB-UniRule"/>
</dbReference>
<evidence type="ECO:0000256" key="4">
    <source>
        <dbReference type="ARBA" id="ARBA00004496"/>
    </source>
</evidence>
<dbReference type="NCBIfam" id="TIGR01357">
    <property type="entry name" value="aroB"/>
    <property type="match status" value="1"/>
</dbReference>
<proteinExistence type="inferred from homology"/>
<dbReference type="Pfam" id="PF01761">
    <property type="entry name" value="DHQ_synthase"/>
    <property type="match status" value="1"/>
</dbReference>
<dbReference type="GO" id="GO:0005737">
    <property type="term" value="C:cytoplasm"/>
    <property type="evidence" value="ECO:0007669"/>
    <property type="project" value="UniProtKB-SubCell"/>
</dbReference>
<gene>
    <name evidence="18" type="primary">aroB</name>
    <name evidence="21" type="ORF">D9V79_01720</name>
</gene>
<evidence type="ECO:0000256" key="8">
    <source>
        <dbReference type="ARBA" id="ARBA00017684"/>
    </source>
</evidence>
<reference evidence="21 22" key="1">
    <citation type="submission" date="2018-10" db="EMBL/GenBank/DDBJ databases">
        <title>Comparative functional genomics of the obligate endosymbiont Buchnera aphidicola.</title>
        <authorList>
            <person name="Chong R.A."/>
        </authorList>
    </citation>
    <scope>NUCLEOTIDE SEQUENCE [LARGE SCALE GENOMIC DNA]</scope>
    <source>
        <strain evidence="21 22">Ssp</strain>
    </source>
</reference>
<evidence type="ECO:0000256" key="3">
    <source>
        <dbReference type="ARBA" id="ARBA00003485"/>
    </source>
</evidence>
<evidence type="ECO:0000256" key="17">
    <source>
        <dbReference type="ARBA" id="ARBA00023285"/>
    </source>
</evidence>
<feature type="binding site" evidence="18">
    <location>
        <begin position="169"/>
        <end position="172"/>
    </location>
    <ligand>
        <name>NAD(+)</name>
        <dbReference type="ChEBI" id="CHEBI:57540"/>
    </ligand>
</feature>
<dbReference type="PANTHER" id="PTHR43622:SF7">
    <property type="entry name" value="3-DEHYDROQUINATE SYNTHASE, CHLOROPLASTIC"/>
    <property type="match status" value="1"/>
</dbReference>
<evidence type="ECO:0000256" key="5">
    <source>
        <dbReference type="ARBA" id="ARBA00004661"/>
    </source>
</evidence>
<evidence type="ECO:0000313" key="22">
    <source>
        <dbReference type="Proteomes" id="UP000298636"/>
    </source>
</evidence>
<evidence type="ECO:0000256" key="13">
    <source>
        <dbReference type="ARBA" id="ARBA00022833"/>
    </source>
</evidence>